<feature type="compositionally biased region" description="Polar residues" evidence="1">
    <location>
        <begin position="753"/>
        <end position="783"/>
    </location>
</feature>
<dbReference type="EMBL" id="SEYY01016570">
    <property type="protein sequence ID" value="KAB7499803.1"/>
    <property type="molecule type" value="Genomic_DNA"/>
</dbReference>
<organism evidence="2 3">
    <name type="scientific">Armadillidium nasatum</name>
    <dbReference type="NCBI Taxonomy" id="96803"/>
    <lineage>
        <taxon>Eukaryota</taxon>
        <taxon>Metazoa</taxon>
        <taxon>Ecdysozoa</taxon>
        <taxon>Arthropoda</taxon>
        <taxon>Crustacea</taxon>
        <taxon>Multicrustacea</taxon>
        <taxon>Malacostraca</taxon>
        <taxon>Eumalacostraca</taxon>
        <taxon>Peracarida</taxon>
        <taxon>Isopoda</taxon>
        <taxon>Oniscidea</taxon>
        <taxon>Crinocheta</taxon>
        <taxon>Armadillidiidae</taxon>
        <taxon>Armadillidium</taxon>
    </lineage>
</organism>
<feature type="region of interest" description="Disordered" evidence="1">
    <location>
        <begin position="459"/>
        <end position="495"/>
    </location>
</feature>
<feature type="compositionally biased region" description="Basic and acidic residues" evidence="1">
    <location>
        <begin position="894"/>
        <end position="907"/>
    </location>
</feature>
<keyword evidence="3" id="KW-1185">Reference proteome</keyword>
<feature type="region of interest" description="Disordered" evidence="1">
    <location>
        <begin position="301"/>
        <end position="339"/>
    </location>
</feature>
<feature type="compositionally biased region" description="Polar residues" evidence="1">
    <location>
        <begin position="716"/>
        <end position="726"/>
    </location>
</feature>
<proteinExistence type="predicted"/>
<feature type="compositionally biased region" description="Polar residues" evidence="1">
    <location>
        <begin position="527"/>
        <end position="546"/>
    </location>
</feature>
<feature type="compositionally biased region" description="Basic and acidic residues" evidence="1">
    <location>
        <begin position="793"/>
        <end position="804"/>
    </location>
</feature>
<accession>A0A5N5T000</accession>
<feature type="region of interest" description="Disordered" evidence="1">
    <location>
        <begin position="208"/>
        <end position="245"/>
    </location>
</feature>
<feature type="region of interest" description="Disordered" evidence="1">
    <location>
        <begin position="587"/>
        <end position="630"/>
    </location>
</feature>
<feature type="region of interest" description="Disordered" evidence="1">
    <location>
        <begin position="943"/>
        <end position="1004"/>
    </location>
</feature>
<feature type="region of interest" description="Disordered" evidence="1">
    <location>
        <begin position="161"/>
        <end position="193"/>
    </location>
</feature>
<dbReference type="AlphaFoldDB" id="A0A5N5T000"/>
<feature type="compositionally biased region" description="Polar residues" evidence="1">
    <location>
        <begin position="228"/>
        <end position="239"/>
    </location>
</feature>
<comment type="caution">
    <text evidence="2">The sequence shown here is derived from an EMBL/GenBank/DDBJ whole genome shotgun (WGS) entry which is preliminary data.</text>
</comment>
<feature type="compositionally biased region" description="Low complexity" evidence="1">
    <location>
        <begin position="697"/>
        <end position="706"/>
    </location>
</feature>
<dbReference type="OrthoDB" id="5917823at2759"/>
<evidence type="ECO:0000313" key="2">
    <source>
        <dbReference type="EMBL" id="KAB7499803.1"/>
    </source>
</evidence>
<sequence length="1027" mass="116279">MSSSSCSSCTECNKQAAKDEWDLAEEEWLEKKKKSDILQKEIVHVVKNLKRTSISPEPEIKPSLVNRKEIHIPSDNLVRTRTNDRIDAEDLPKTFFFGMDPGDRVLEHGVEAPLKTNSALSKLNDQDEVKIIGSSVEYSRHSLKPKEKRRSLEREHWNRSLDYRESRSRNSKSKERDFDHSSRPEGKKRISKEVDEFAATIEREKIKQRPVDELSNSISRKGDGGYHSRQNSGSFNLGNEGSDEDNLIRMNLRPTLPRRQLELPRFSPNAAWRLLSVETSGKQKELQSEVTLSDDHFSISEDRIHRYTRPTAPPRASGEKSADSGISGDAGSPGPLQEFEPLPAQVKVTHGPLAASSPVASGRIDIKRAWTPAQDLDDNSFEEHNNEANGKGSLHYEVSTMPKLTSRSNMFCKQSLHSSRTVEEERYNEFPIEIEPPHPFSDNLPSPVKYRNEDYQMDARSLQRSKKASPPHRTSNLTKDLQEASPDDDWRENWSMSRSIPNSLNAFDERDCVDGTSAPCRSKSESRVSLSQLSDNKSQGLASKTTIPGYMNRGNSGHIMYLPEYKAYQLSKENLNQSDNGEIIDISTPEQEERKSPSGDENPTDPESLQWNIERQAIGDPEQLSKGKRFIVLNGKKNKKFSYQSTVRMMEKKKLEDKLSKEVEEKEKRRIQEMEAMMKVEQEFQEKREREKKRLKQQLQFFQEQQQQDHKHLPHQPQQKESNAVNNDIDHPHRTLSPTPSSPSPAPPFAGHRSSSSYQSLPMELVNSNGYPGSSHQGNQSGLLSGFKNWVKGKKDPKLGRESRSGYLSDASSVTAHSSSRQEPDGAPASSPTGRKNLDSIRAEIIAGSRHRNGNTILERETSTPSSGTGRYRGDSPVPSILSKESHRRTMTPDSRRPVSPESRKSAASEASPATHNYRRDFCLGNLSNTRTVHHQEDMALYSRHSNESRKSSKHNKKNYPMDPDGRGPPMMTHSLRRQYPPSKGVPVRHSVPMPIPPHHGHRNGFRVIRISTPHAAPYNPNRGYRP</sequence>
<protein>
    <submittedName>
        <fullName evidence="2">Uncharacterized protein</fullName>
    </submittedName>
</protein>
<feature type="region of interest" description="Disordered" evidence="1">
    <location>
        <begin position="515"/>
        <end position="549"/>
    </location>
</feature>
<name>A0A5N5T000_9CRUS</name>
<gene>
    <name evidence="2" type="ORF">Anas_01022</name>
</gene>
<reference evidence="2 3" key="1">
    <citation type="journal article" date="2019" name="PLoS Biol.">
        <title>Sex chromosomes control vertical transmission of feminizing Wolbachia symbionts in an isopod.</title>
        <authorList>
            <person name="Becking T."/>
            <person name="Chebbi M.A."/>
            <person name="Giraud I."/>
            <person name="Moumen B."/>
            <person name="Laverre T."/>
            <person name="Caubet Y."/>
            <person name="Peccoud J."/>
            <person name="Gilbert C."/>
            <person name="Cordaux R."/>
        </authorList>
    </citation>
    <scope>NUCLEOTIDE SEQUENCE [LARGE SCALE GENOMIC DNA]</scope>
    <source>
        <strain evidence="2">ANa2</strain>
        <tissue evidence="2">Whole body excluding digestive tract and cuticle</tissue>
    </source>
</reference>
<feature type="compositionally biased region" description="Low complexity" evidence="1">
    <location>
        <begin position="323"/>
        <end position="335"/>
    </location>
</feature>
<feature type="region of interest" description="Disordered" evidence="1">
    <location>
        <begin position="682"/>
        <end position="914"/>
    </location>
</feature>
<feature type="compositionally biased region" description="Low complexity" evidence="1">
    <location>
        <begin position="809"/>
        <end position="819"/>
    </location>
</feature>
<feature type="compositionally biased region" description="Polar residues" evidence="1">
    <location>
        <begin position="599"/>
        <end position="613"/>
    </location>
</feature>
<evidence type="ECO:0000313" key="3">
    <source>
        <dbReference type="Proteomes" id="UP000326759"/>
    </source>
</evidence>
<dbReference type="Proteomes" id="UP000326759">
    <property type="component" value="Unassembled WGS sequence"/>
</dbReference>
<evidence type="ECO:0000256" key="1">
    <source>
        <dbReference type="SAM" id="MobiDB-lite"/>
    </source>
</evidence>